<dbReference type="Proteomes" id="UP000273022">
    <property type="component" value="Unassembled WGS sequence"/>
</dbReference>
<comment type="subcellular location">
    <subcellularLocation>
        <location evidence="1">Membrane</location>
    </subcellularLocation>
</comment>
<reference evidence="10 11" key="1">
    <citation type="submission" date="2018-09" db="EMBL/GenBank/DDBJ databases">
        <title>Phylogeny of the Shewanellaceae, and recommendation for two new genera, Pseudoshewanella and Parashewanella.</title>
        <authorList>
            <person name="Wang G."/>
        </authorList>
    </citation>
    <scope>NUCLEOTIDE SEQUENCE [LARGE SCALE GENOMIC DNA]</scope>
    <source>
        <strain evidence="10 11">KCTC 22492</strain>
    </source>
</reference>
<dbReference type="InterPro" id="IPR029151">
    <property type="entry name" value="Sensor-like_sf"/>
</dbReference>
<dbReference type="InterPro" id="IPR029787">
    <property type="entry name" value="Nucleotide_cyclase"/>
</dbReference>
<dbReference type="SUPFAM" id="SSF55785">
    <property type="entry name" value="PYP-like sensor domain (PAS domain)"/>
    <property type="match status" value="1"/>
</dbReference>
<dbReference type="Gene3D" id="3.30.450.20">
    <property type="entry name" value="PAS domain"/>
    <property type="match status" value="1"/>
</dbReference>
<dbReference type="RefSeq" id="WP_121852200.1">
    <property type="nucleotide sequence ID" value="NZ_CP037952.1"/>
</dbReference>
<proteinExistence type="predicted"/>
<keyword evidence="2" id="KW-0597">Phosphoprotein</keyword>
<feature type="transmembrane region" description="Helical" evidence="8">
    <location>
        <begin position="30"/>
        <end position="51"/>
    </location>
</feature>
<feature type="domain" description="GGDEF" evidence="9">
    <location>
        <begin position="623"/>
        <end position="736"/>
    </location>
</feature>
<dbReference type="GO" id="GO:0016020">
    <property type="term" value="C:membrane"/>
    <property type="evidence" value="ECO:0007669"/>
    <property type="project" value="UniProtKB-SubCell"/>
</dbReference>
<dbReference type="SUPFAM" id="SSF103190">
    <property type="entry name" value="Sensory domain-like"/>
    <property type="match status" value="2"/>
</dbReference>
<keyword evidence="5" id="KW-0418">Kinase</keyword>
<keyword evidence="8" id="KW-0812">Transmembrane</keyword>
<dbReference type="GO" id="GO:0005524">
    <property type="term" value="F:ATP binding"/>
    <property type="evidence" value="ECO:0007669"/>
    <property type="project" value="UniProtKB-KW"/>
</dbReference>
<protein>
    <submittedName>
        <fullName evidence="10">Diguanylate cyclase</fullName>
    </submittedName>
</protein>
<evidence type="ECO:0000256" key="4">
    <source>
        <dbReference type="ARBA" id="ARBA00022741"/>
    </source>
</evidence>
<evidence type="ECO:0000256" key="1">
    <source>
        <dbReference type="ARBA" id="ARBA00004370"/>
    </source>
</evidence>
<evidence type="ECO:0000256" key="6">
    <source>
        <dbReference type="ARBA" id="ARBA00022840"/>
    </source>
</evidence>
<organism evidence="10 11">
    <name type="scientific">Parashewanella spongiae</name>
    <dbReference type="NCBI Taxonomy" id="342950"/>
    <lineage>
        <taxon>Bacteria</taxon>
        <taxon>Pseudomonadati</taxon>
        <taxon>Pseudomonadota</taxon>
        <taxon>Gammaproteobacteria</taxon>
        <taxon>Alteromonadales</taxon>
        <taxon>Shewanellaceae</taxon>
        <taxon>Parashewanella</taxon>
    </lineage>
</organism>
<keyword evidence="7" id="KW-0902">Two-component regulatory system</keyword>
<dbReference type="GO" id="GO:0000160">
    <property type="term" value="P:phosphorelay signal transduction system"/>
    <property type="evidence" value="ECO:0007669"/>
    <property type="project" value="UniProtKB-KW"/>
</dbReference>
<evidence type="ECO:0000256" key="5">
    <source>
        <dbReference type="ARBA" id="ARBA00022777"/>
    </source>
</evidence>
<evidence type="ECO:0000313" key="11">
    <source>
        <dbReference type="Proteomes" id="UP000273022"/>
    </source>
</evidence>
<dbReference type="SUPFAM" id="SSF55073">
    <property type="entry name" value="Nucleotide cyclase"/>
    <property type="match status" value="1"/>
</dbReference>
<keyword evidence="8" id="KW-0472">Membrane</keyword>
<evidence type="ECO:0000313" key="10">
    <source>
        <dbReference type="EMBL" id="RJY18948.1"/>
    </source>
</evidence>
<sequence length="749" mass="84936">MLKHGSIPQLKSLLFAGQSIHWSYQRKLAVASQILMLLLGVLLLVSIVITVGERRLQNDWATQRYSELQTLGTLLSDKVAFQEFRTRTFSQSEVLTDYLEKSNDESQQKLIGNWLNLSGNIPELLDIALIGPSGKLLLSTSNNFPFELVPQKILRGQRSLGSSDIYTSSIYFAPIDGVLEPYFYQVAWLENTDMNHRGFLITYSSVSRILQSIRPDLGMKQSPLIMLDTLGTVYAGSSGKPSLIKKAIDDDVGSSLSQNYPMLWREITLSKFGQFNGQNATFVYLKLDLTADDQTKRNYFLVSYLQDKDVKAKFEHWKSLLIFAAVCISLMGIVLILLSHLFRLERRAKLYNIELVESLFNGKQGNIIATDRGRVISANSMAAKTLNISKEELSERSLQRIFHLEFDSYVKIMDQFNEHMYWTGEIDLRPYGGNALNIQIVPAPDSHRREHSECRYVLVTFYDISELSVVKEQNQSLTQLANSAVAVALTDTKGTLLNTNQQFNERLKREGCSSSDMKTLLGSEVESQWLNIQQQLSLKGQWQGRYDDVDIHIDQAVEADADKWICTLIPSADNGFNGSQKLKKIPHRSAVLVNYVDVYRYFEHLDNTKRLHSSMMLIDITPTGVFSHMSDIDKLEKRQQDVEMHLLLELPKAYQLAKWQVGRLMIILPNTSADEAHQFAVELVDNLNNIGLAEGICVGIAAYHKDQALEQFIDNTEVALKRAKQNGEHNICQAFTRYQTDDEAEVAMS</sequence>
<evidence type="ECO:0000259" key="9">
    <source>
        <dbReference type="PROSITE" id="PS50887"/>
    </source>
</evidence>
<dbReference type="Gene3D" id="3.30.70.270">
    <property type="match status" value="1"/>
</dbReference>
<dbReference type="EMBL" id="QYYH01000012">
    <property type="protein sequence ID" value="RJY18948.1"/>
    <property type="molecule type" value="Genomic_DNA"/>
</dbReference>
<keyword evidence="6" id="KW-0067">ATP-binding</keyword>
<keyword evidence="8" id="KW-1133">Transmembrane helix</keyword>
<dbReference type="InterPro" id="IPR000160">
    <property type="entry name" value="GGDEF_dom"/>
</dbReference>
<dbReference type="AlphaFoldDB" id="A0A3A6TS47"/>
<dbReference type="InterPro" id="IPR000014">
    <property type="entry name" value="PAS"/>
</dbReference>
<keyword evidence="4" id="KW-0547">Nucleotide-binding</keyword>
<evidence type="ECO:0000256" key="3">
    <source>
        <dbReference type="ARBA" id="ARBA00022679"/>
    </source>
</evidence>
<name>A0A3A6TS47_9GAMM</name>
<dbReference type="InterPro" id="IPR035965">
    <property type="entry name" value="PAS-like_dom_sf"/>
</dbReference>
<dbReference type="Pfam" id="PF13426">
    <property type="entry name" value="PAS_9"/>
    <property type="match status" value="1"/>
</dbReference>
<dbReference type="GO" id="GO:0016301">
    <property type="term" value="F:kinase activity"/>
    <property type="evidence" value="ECO:0007669"/>
    <property type="project" value="UniProtKB-KW"/>
</dbReference>
<keyword evidence="11" id="KW-1185">Reference proteome</keyword>
<evidence type="ECO:0000256" key="2">
    <source>
        <dbReference type="ARBA" id="ARBA00022553"/>
    </source>
</evidence>
<dbReference type="CDD" id="cd00130">
    <property type="entry name" value="PAS"/>
    <property type="match status" value="1"/>
</dbReference>
<dbReference type="OrthoDB" id="6244250at2"/>
<feature type="transmembrane region" description="Helical" evidence="8">
    <location>
        <begin position="320"/>
        <end position="342"/>
    </location>
</feature>
<gene>
    <name evidence="10" type="ORF">D5R81_03150</name>
</gene>
<evidence type="ECO:0000256" key="8">
    <source>
        <dbReference type="SAM" id="Phobius"/>
    </source>
</evidence>
<accession>A0A3A6TS47</accession>
<dbReference type="InterPro" id="IPR043128">
    <property type="entry name" value="Rev_trsase/Diguanyl_cyclase"/>
</dbReference>
<keyword evidence="3" id="KW-0808">Transferase</keyword>
<comment type="caution">
    <text evidence="10">The sequence shown here is derived from an EMBL/GenBank/DDBJ whole genome shotgun (WGS) entry which is preliminary data.</text>
</comment>
<evidence type="ECO:0000256" key="7">
    <source>
        <dbReference type="ARBA" id="ARBA00023012"/>
    </source>
</evidence>
<dbReference type="PROSITE" id="PS50887">
    <property type="entry name" value="GGDEF"/>
    <property type="match status" value="1"/>
</dbReference>